<feature type="chain" id="PRO_5046032320" evidence="1">
    <location>
        <begin position="27"/>
        <end position="317"/>
    </location>
</feature>
<evidence type="ECO:0000313" key="3">
    <source>
        <dbReference type="EMBL" id="MBS9478771.1"/>
    </source>
</evidence>
<feature type="domain" description="SsuA/THI5-like" evidence="2">
    <location>
        <begin position="39"/>
        <end position="251"/>
    </location>
</feature>
<comment type="caution">
    <text evidence="3">The sequence shown here is derived from an EMBL/GenBank/DDBJ whole genome shotgun (WGS) entry which is preliminary data.</text>
</comment>
<dbReference type="InterPro" id="IPR027939">
    <property type="entry name" value="NMT1/THI5"/>
</dbReference>
<evidence type="ECO:0000256" key="1">
    <source>
        <dbReference type="SAM" id="SignalP"/>
    </source>
</evidence>
<organism evidence="3 4">
    <name type="scientific">Ancylobacter radicis</name>
    <dbReference type="NCBI Taxonomy" id="2836179"/>
    <lineage>
        <taxon>Bacteria</taxon>
        <taxon>Pseudomonadati</taxon>
        <taxon>Pseudomonadota</taxon>
        <taxon>Alphaproteobacteria</taxon>
        <taxon>Hyphomicrobiales</taxon>
        <taxon>Xanthobacteraceae</taxon>
        <taxon>Ancylobacter</taxon>
    </lineage>
</organism>
<gene>
    <name evidence="3" type="ORF">KIP89_16810</name>
</gene>
<dbReference type="CDD" id="cd13651">
    <property type="entry name" value="PBP2_ThiY"/>
    <property type="match status" value="1"/>
</dbReference>
<dbReference type="PANTHER" id="PTHR31528">
    <property type="entry name" value="4-AMINO-5-HYDROXYMETHYL-2-METHYLPYRIMIDINE PHOSPHATE SYNTHASE THI11-RELATED"/>
    <property type="match status" value="1"/>
</dbReference>
<protein>
    <submittedName>
        <fullName evidence="3">ABC transporter substrate-binding protein</fullName>
    </submittedName>
</protein>
<name>A0ABS5RCW0_9HYPH</name>
<dbReference type="InterPro" id="IPR015168">
    <property type="entry name" value="SsuA/THI5"/>
</dbReference>
<dbReference type="Proteomes" id="UP001166585">
    <property type="component" value="Unassembled WGS sequence"/>
</dbReference>
<dbReference type="RefSeq" id="WP_213756742.1">
    <property type="nucleotide sequence ID" value="NZ_JAHCQH010000021.1"/>
</dbReference>
<accession>A0ABS5RCW0</accession>
<proteinExistence type="predicted"/>
<reference evidence="3" key="1">
    <citation type="submission" date="2021-05" db="EMBL/GenBank/DDBJ databases">
        <authorList>
            <person name="Sun Q."/>
            <person name="Inoue M."/>
        </authorList>
    </citation>
    <scope>NUCLEOTIDE SEQUENCE</scope>
    <source>
        <strain evidence="3">VKM B-3255</strain>
    </source>
</reference>
<dbReference type="SUPFAM" id="SSF53850">
    <property type="entry name" value="Periplasmic binding protein-like II"/>
    <property type="match status" value="1"/>
</dbReference>
<feature type="signal peptide" evidence="1">
    <location>
        <begin position="1"/>
        <end position="26"/>
    </location>
</feature>
<sequence length="317" mass="34213">MFTKIAAAALALALTAAPFASAPARAADKLTVLLDWYVNPDHAPLIIAQEKGFFKAHELDVDLIPPSDPSAPPRLVAAGQADVAVSYQPNIYLSVKEGLPLIRFGTLISTPLTALVALKDGPVKSIADLKGKTVGYSVAGLEDALLITMLASAGLQASDVTLINVNFALSPALVAGKVDAVIGAYRNFELTQIRLEGKEGIAFFPEEHGVPVFDELIYVTHKDKVGDPRLKRFLAAVEEATIYILNHPDEAWGVFVKANPKLDDELNRTAWTDTLRRFSHAPAALDEGRYARFAEFMKSHKLIDTVEPVSAYATAIK</sequence>
<dbReference type="Pfam" id="PF09084">
    <property type="entry name" value="NMT1"/>
    <property type="match status" value="1"/>
</dbReference>
<keyword evidence="1" id="KW-0732">Signal</keyword>
<dbReference type="PANTHER" id="PTHR31528:SF3">
    <property type="entry name" value="THIAMINE BIOSYNTHESIS PROTEIN HI_0357-RELATED"/>
    <property type="match status" value="1"/>
</dbReference>
<evidence type="ECO:0000313" key="4">
    <source>
        <dbReference type="Proteomes" id="UP001166585"/>
    </source>
</evidence>
<evidence type="ECO:0000259" key="2">
    <source>
        <dbReference type="Pfam" id="PF09084"/>
    </source>
</evidence>
<dbReference type="EMBL" id="JAHCQH010000021">
    <property type="protein sequence ID" value="MBS9478771.1"/>
    <property type="molecule type" value="Genomic_DNA"/>
</dbReference>
<dbReference type="Gene3D" id="3.40.190.10">
    <property type="entry name" value="Periplasmic binding protein-like II"/>
    <property type="match status" value="2"/>
</dbReference>
<keyword evidence="4" id="KW-1185">Reference proteome</keyword>